<organism evidence="1 2">
    <name type="scientific">Anguilla anguilla</name>
    <name type="common">European freshwater eel</name>
    <name type="synonym">Muraena anguilla</name>
    <dbReference type="NCBI Taxonomy" id="7936"/>
    <lineage>
        <taxon>Eukaryota</taxon>
        <taxon>Metazoa</taxon>
        <taxon>Chordata</taxon>
        <taxon>Craniata</taxon>
        <taxon>Vertebrata</taxon>
        <taxon>Euteleostomi</taxon>
        <taxon>Actinopterygii</taxon>
        <taxon>Neopterygii</taxon>
        <taxon>Teleostei</taxon>
        <taxon>Anguilliformes</taxon>
        <taxon>Anguillidae</taxon>
        <taxon>Anguilla</taxon>
    </lineage>
</organism>
<dbReference type="Proteomes" id="UP001044222">
    <property type="component" value="Chromosome 13"/>
</dbReference>
<comment type="caution">
    <text evidence="1">The sequence shown here is derived from an EMBL/GenBank/DDBJ whole genome shotgun (WGS) entry which is preliminary data.</text>
</comment>
<name>A0A9D3RS48_ANGAN</name>
<evidence type="ECO:0000313" key="2">
    <source>
        <dbReference type="Proteomes" id="UP001044222"/>
    </source>
</evidence>
<keyword evidence="2" id="KW-1185">Reference proteome</keyword>
<dbReference type="EMBL" id="JAFIRN010000013">
    <property type="protein sequence ID" value="KAG5837642.1"/>
    <property type="molecule type" value="Genomic_DNA"/>
</dbReference>
<gene>
    <name evidence="1" type="ORF">ANANG_G00241600</name>
</gene>
<dbReference type="AlphaFoldDB" id="A0A9D3RS48"/>
<accession>A0A9D3RS48</accession>
<protein>
    <submittedName>
        <fullName evidence="1">Uncharacterized protein</fullName>
    </submittedName>
</protein>
<sequence length="79" mass="8504">MQAAAGHDDQKTVICALVHSELLNSLEITERLGSVFPSLAPGLWRETEGESMTSQDITCGTGSRFECKNALSCNGLTFQ</sequence>
<proteinExistence type="predicted"/>
<reference evidence="1" key="1">
    <citation type="submission" date="2021-01" db="EMBL/GenBank/DDBJ databases">
        <title>A chromosome-scale assembly of European eel, Anguilla anguilla.</title>
        <authorList>
            <person name="Henkel C."/>
            <person name="Jong-Raadsen S.A."/>
            <person name="Dufour S."/>
            <person name="Weltzien F.-A."/>
            <person name="Palstra A.P."/>
            <person name="Pelster B."/>
            <person name="Spaink H.P."/>
            <person name="Van Den Thillart G.E."/>
            <person name="Jansen H."/>
            <person name="Zahm M."/>
            <person name="Klopp C."/>
            <person name="Cedric C."/>
            <person name="Louis A."/>
            <person name="Berthelot C."/>
            <person name="Parey E."/>
            <person name="Roest Crollius H."/>
            <person name="Montfort J."/>
            <person name="Robinson-Rechavi M."/>
            <person name="Bucao C."/>
            <person name="Bouchez O."/>
            <person name="Gislard M."/>
            <person name="Lluch J."/>
            <person name="Milhes M."/>
            <person name="Lampietro C."/>
            <person name="Lopez Roques C."/>
            <person name="Donnadieu C."/>
            <person name="Braasch I."/>
            <person name="Desvignes T."/>
            <person name="Postlethwait J."/>
            <person name="Bobe J."/>
            <person name="Guiguen Y."/>
            <person name="Dirks R."/>
        </authorList>
    </citation>
    <scope>NUCLEOTIDE SEQUENCE</scope>
    <source>
        <strain evidence="1">Tag_6206</strain>
        <tissue evidence="1">Liver</tissue>
    </source>
</reference>
<evidence type="ECO:0000313" key="1">
    <source>
        <dbReference type="EMBL" id="KAG5837642.1"/>
    </source>
</evidence>